<evidence type="ECO:0000256" key="6">
    <source>
        <dbReference type="ARBA" id="ARBA00022694"/>
    </source>
</evidence>
<keyword evidence="4 9" id="KW-0808">Transferase</keyword>
<evidence type="ECO:0000256" key="2">
    <source>
        <dbReference type="ARBA" id="ARBA00022555"/>
    </source>
</evidence>
<dbReference type="PANTHER" id="PTHR23417:SF16">
    <property type="entry name" value="TRNA (GUANINE-N(7)-)-METHYLTRANSFERASE"/>
    <property type="match status" value="1"/>
</dbReference>
<dbReference type="RefSeq" id="XP_014562960.1">
    <property type="nucleotide sequence ID" value="XM_014707474.1"/>
</dbReference>
<evidence type="ECO:0000256" key="1">
    <source>
        <dbReference type="ARBA" id="ARBA00000142"/>
    </source>
</evidence>
<evidence type="ECO:0000313" key="11">
    <source>
        <dbReference type="EMBL" id="KHN68918.1"/>
    </source>
</evidence>
<dbReference type="STRING" id="1354746.A0A0B2UHV0"/>
<feature type="region of interest" description="Disordered" evidence="10">
    <location>
        <begin position="1"/>
        <end position="25"/>
    </location>
</feature>
<dbReference type="Proteomes" id="UP000031056">
    <property type="component" value="Unassembled WGS sequence"/>
</dbReference>
<dbReference type="PROSITE" id="PS51625">
    <property type="entry name" value="SAM_MT_TRMB"/>
    <property type="match status" value="1"/>
</dbReference>
<dbReference type="OrthoDB" id="47276at2759"/>
<comment type="subcellular location">
    <subcellularLocation>
        <location evidence="9">Nucleus</location>
    </subcellularLocation>
</comment>
<comment type="similarity">
    <text evidence="9">Belongs to the class I-like SAM-binding methyltransferase superfamily. TrmB family.</text>
</comment>
<keyword evidence="8 9" id="KW-0539">Nucleus</keyword>
<comment type="caution">
    <text evidence="11">The sequence shown here is derived from an EMBL/GenBank/DDBJ whole genome shotgun (WGS) entry which is preliminary data.</text>
</comment>
<evidence type="ECO:0000313" key="12">
    <source>
        <dbReference type="Proteomes" id="UP000031056"/>
    </source>
</evidence>
<keyword evidence="12" id="KW-1185">Reference proteome</keyword>
<name>A0A0B2UHV0_9MICR</name>
<sequence length="234" mass="26975">MQPSIKKRDYRQRAHANPFKDNNIDIPSDPQSVDWTKYFYCNISDDATKLIDSSRKPDFVDIGCGYGKFLLKVAAKHPEHHILGIELRDKVHDYVKTMISSMNVLNAGIMKTNAMIFLPNIFEARQLSKVFVLFPDPHFKKRKWKGRVVSPQMMEVYEYLLMKGGRLYISTDVEELFNYMDETIVSSRLFRPLSEDEAALDEMSSMISRDTDEAGRAGAKSGKVFSRVFEVNKE</sequence>
<dbReference type="HAMAP" id="MF_03055">
    <property type="entry name" value="tRNA_methyltr_TrmB_euk"/>
    <property type="match status" value="1"/>
</dbReference>
<feature type="active site" evidence="9">
    <location>
        <position position="136"/>
    </location>
</feature>
<feature type="binding site" evidence="9">
    <location>
        <position position="63"/>
    </location>
    <ligand>
        <name>S-adenosyl-L-methionine</name>
        <dbReference type="ChEBI" id="CHEBI:59789"/>
    </ligand>
</feature>
<comment type="subunit">
    <text evidence="9">Forms a complex with TRM82.</text>
</comment>
<gene>
    <name evidence="9" type="primary">TRM8</name>
    <name evidence="11" type="ORF">M896_121410</name>
</gene>
<evidence type="ECO:0000256" key="10">
    <source>
        <dbReference type="SAM" id="MobiDB-lite"/>
    </source>
</evidence>
<dbReference type="FunCoup" id="A0A0B2UHV0">
    <property type="interactions" value="97"/>
</dbReference>
<reference evidence="11 12" key="1">
    <citation type="journal article" date="2014" name="MBio">
        <title>The Ordospora colligata genome; evolution of extreme reduction in microsporidia and host-to-parasite horizontal gene transfer.</title>
        <authorList>
            <person name="Pombert J.-F."/>
            <person name="Haag K.L."/>
            <person name="Beidas S."/>
            <person name="Ebert D."/>
            <person name="Keeling P.J."/>
        </authorList>
    </citation>
    <scope>NUCLEOTIDE SEQUENCE [LARGE SCALE GENOMIC DNA]</scope>
    <source>
        <strain evidence="11 12">OC4</strain>
    </source>
</reference>
<comment type="catalytic activity">
    <reaction evidence="1 9">
        <text>guanosine(46) in tRNA + S-adenosyl-L-methionine = N(7)-methylguanosine(46) in tRNA + S-adenosyl-L-homocysteine</text>
        <dbReference type="Rhea" id="RHEA:42708"/>
        <dbReference type="Rhea" id="RHEA-COMP:10188"/>
        <dbReference type="Rhea" id="RHEA-COMP:10189"/>
        <dbReference type="ChEBI" id="CHEBI:57856"/>
        <dbReference type="ChEBI" id="CHEBI:59789"/>
        <dbReference type="ChEBI" id="CHEBI:74269"/>
        <dbReference type="ChEBI" id="CHEBI:74480"/>
        <dbReference type="EC" id="2.1.1.33"/>
    </reaction>
</comment>
<dbReference type="SUPFAM" id="SSF53335">
    <property type="entry name" value="S-adenosyl-L-methionine-dependent methyltransferases"/>
    <property type="match status" value="1"/>
</dbReference>
<comment type="pathway">
    <text evidence="9">tRNA modification; N(7)-methylguanine-tRNA biosynthesis.</text>
</comment>
<dbReference type="InterPro" id="IPR003358">
    <property type="entry name" value="tRNA_(Gua-N-7)_MeTrfase_Trmb"/>
</dbReference>
<dbReference type="InParanoid" id="A0A0B2UHV0"/>
<dbReference type="GO" id="GO:0000049">
    <property type="term" value="F:tRNA binding"/>
    <property type="evidence" value="ECO:0007669"/>
    <property type="project" value="UniProtKB-UniRule"/>
</dbReference>
<dbReference type="Pfam" id="PF02390">
    <property type="entry name" value="Methyltransf_4"/>
    <property type="match status" value="1"/>
</dbReference>
<dbReference type="UniPathway" id="UPA00989"/>
<dbReference type="GO" id="GO:0008176">
    <property type="term" value="F:tRNA (guanine(46)-N7)-methyltransferase activity"/>
    <property type="evidence" value="ECO:0007669"/>
    <property type="project" value="UniProtKB-UniRule"/>
</dbReference>
<dbReference type="PANTHER" id="PTHR23417">
    <property type="entry name" value="3-DEOXY-D-MANNO-OCTULOSONIC-ACID TRANSFERASE/TRNA GUANINE-N 7 - -METHYLTRANSFERASE"/>
    <property type="match status" value="1"/>
</dbReference>
<evidence type="ECO:0000256" key="8">
    <source>
        <dbReference type="ARBA" id="ARBA00023242"/>
    </source>
</evidence>
<dbReference type="EMBL" id="JOKQ01000012">
    <property type="protein sequence ID" value="KHN68918.1"/>
    <property type="molecule type" value="Genomic_DNA"/>
</dbReference>
<evidence type="ECO:0000256" key="5">
    <source>
        <dbReference type="ARBA" id="ARBA00022691"/>
    </source>
</evidence>
<accession>A0A0B2UHV0</accession>
<dbReference type="VEuPathDB" id="MicrosporidiaDB:M896_121410"/>
<keyword evidence="7 9" id="KW-0694">RNA-binding</keyword>
<dbReference type="GO" id="GO:0043527">
    <property type="term" value="C:tRNA methyltransferase complex"/>
    <property type="evidence" value="ECO:0007669"/>
    <property type="project" value="TreeGrafter"/>
</dbReference>
<evidence type="ECO:0000256" key="4">
    <source>
        <dbReference type="ARBA" id="ARBA00022679"/>
    </source>
</evidence>
<feature type="binding site" evidence="9">
    <location>
        <position position="133"/>
    </location>
    <ligand>
        <name>S-adenosyl-L-methionine</name>
        <dbReference type="ChEBI" id="CHEBI:59789"/>
    </ligand>
</feature>
<feature type="binding site" evidence="9">
    <location>
        <begin position="86"/>
        <end position="87"/>
    </location>
    <ligand>
        <name>S-adenosyl-L-methionine</name>
        <dbReference type="ChEBI" id="CHEBI:59789"/>
    </ligand>
</feature>
<evidence type="ECO:0000256" key="7">
    <source>
        <dbReference type="ARBA" id="ARBA00022884"/>
    </source>
</evidence>
<dbReference type="EC" id="2.1.1.33" evidence="9"/>
<dbReference type="GO" id="GO:0005634">
    <property type="term" value="C:nucleus"/>
    <property type="evidence" value="ECO:0007669"/>
    <property type="project" value="UniProtKB-SubCell"/>
</dbReference>
<keyword evidence="2 9" id="KW-0820">tRNA-binding</keyword>
<feature type="binding site" evidence="9">
    <location>
        <begin position="113"/>
        <end position="114"/>
    </location>
    <ligand>
        <name>S-adenosyl-L-methionine</name>
        <dbReference type="ChEBI" id="CHEBI:59789"/>
    </ligand>
</feature>
<proteinExistence type="inferred from homology"/>
<evidence type="ECO:0000256" key="9">
    <source>
        <dbReference type="HAMAP-Rule" id="MF_03055"/>
    </source>
</evidence>
<feature type="binding site" evidence="9">
    <location>
        <begin position="211"/>
        <end position="213"/>
    </location>
    <ligand>
        <name>S-adenosyl-L-methionine</name>
        <dbReference type="ChEBI" id="CHEBI:59789"/>
    </ligand>
</feature>
<protein>
    <recommendedName>
        <fullName evidence="9">tRNA (guanine-N(7)-)-methyltransferase</fullName>
        <ecNumber evidence="9">2.1.1.33</ecNumber>
    </recommendedName>
    <alternativeName>
        <fullName evidence="9">Transfer RNA methyltransferase 8</fullName>
    </alternativeName>
    <alternativeName>
        <fullName evidence="9">tRNA (guanine(46)-N(7))-methyltransferase</fullName>
    </alternativeName>
    <alternativeName>
        <fullName evidence="9">tRNA(m7G46)-methyltransferase</fullName>
    </alternativeName>
</protein>
<keyword evidence="3 9" id="KW-0489">Methyltransferase</keyword>
<dbReference type="GeneID" id="26262658"/>
<dbReference type="Gene3D" id="3.40.50.150">
    <property type="entry name" value="Vaccinia Virus protein VP39"/>
    <property type="match status" value="1"/>
</dbReference>
<keyword evidence="6 9" id="KW-0819">tRNA processing</keyword>
<dbReference type="AlphaFoldDB" id="A0A0B2UHV0"/>
<dbReference type="InterPro" id="IPR029063">
    <property type="entry name" value="SAM-dependent_MTases_sf"/>
</dbReference>
<dbReference type="NCBIfam" id="TIGR00091">
    <property type="entry name" value="tRNA (guanosine(46)-N7)-methyltransferase TrmB"/>
    <property type="match status" value="1"/>
</dbReference>
<keyword evidence="5 9" id="KW-0949">S-adenosyl-L-methionine</keyword>
<organism evidence="11 12">
    <name type="scientific">Ordospora colligata OC4</name>
    <dbReference type="NCBI Taxonomy" id="1354746"/>
    <lineage>
        <taxon>Eukaryota</taxon>
        <taxon>Fungi</taxon>
        <taxon>Fungi incertae sedis</taxon>
        <taxon>Microsporidia</taxon>
        <taxon>Ordosporidae</taxon>
        <taxon>Ordospora</taxon>
    </lineage>
</organism>
<evidence type="ECO:0000256" key="3">
    <source>
        <dbReference type="ARBA" id="ARBA00022603"/>
    </source>
</evidence>
<dbReference type="InterPro" id="IPR025763">
    <property type="entry name" value="Trm8_euk"/>
</dbReference>
<dbReference type="HOGENOM" id="CLU_050910_3_0_1"/>
<comment type="function">
    <text evidence="9">Catalyzes the formation of N(7)-methylguanine at position 46 (m7G46) in tRNA.</text>
</comment>